<evidence type="ECO:0000259" key="4">
    <source>
        <dbReference type="PROSITE" id="PS50011"/>
    </source>
</evidence>
<dbReference type="Pfam" id="PF07714">
    <property type="entry name" value="PK_Tyr_Ser-Thr"/>
    <property type="match status" value="1"/>
</dbReference>
<dbReference type="GO" id="GO:0004672">
    <property type="term" value="F:protein kinase activity"/>
    <property type="evidence" value="ECO:0007669"/>
    <property type="project" value="InterPro"/>
</dbReference>
<organism evidence="5 6">
    <name type="scientific">Brassica cretica</name>
    <name type="common">Mustard</name>
    <dbReference type="NCBI Taxonomy" id="69181"/>
    <lineage>
        <taxon>Eukaryota</taxon>
        <taxon>Viridiplantae</taxon>
        <taxon>Streptophyta</taxon>
        <taxon>Embryophyta</taxon>
        <taxon>Tracheophyta</taxon>
        <taxon>Spermatophyta</taxon>
        <taxon>Magnoliopsida</taxon>
        <taxon>eudicotyledons</taxon>
        <taxon>Gunneridae</taxon>
        <taxon>Pentapetalae</taxon>
        <taxon>rosids</taxon>
        <taxon>malvids</taxon>
        <taxon>Brassicales</taxon>
        <taxon>Brassicaceae</taxon>
        <taxon>Brassiceae</taxon>
        <taxon>Brassica</taxon>
    </lineage>
</organism>
<gene>
    <name evidence="5" type="ORF">F2Q68_00005528</name>
</gene>
<dbReference type="PROSITE" id="PS50011">
    <property type="entry name" value="PROTEIN_KINASE_DOM"/>
    <property type="match status" value="1"/>
</dbReference>
<evidence type="ECO:0000256" key="3">
    <source>
        <dbReference type="SAM" id="SignalP"/>
    </source>
</evidence>
<evidence type="ECO:0000256" key="1">
    <source>
        <dbReference type="ARBA" id="ARBA00004236"/>
    </source>
</evidence>
<dbReference type="GO" id="GO:0005886">
    <property type="term" value="C:plasma membrane"/>
    <property type="evidence" value="ECO:0007669"/>
    <property type="project" value="UniProtKB-SubCell"/>
</dbReference>
<keyword evidence="2" id="KW-0472">Membrane</keyword>
<sequence length="240" mass="27464">MKLSSLNPSLVLWFLSSVLTLMDFKVTENGWYTRHCPYCYVTPISNFHSKELAFLHGNPVKVIYRGIKASKILLDPAGRSSSTVQVRLICFWETRNVRRNGDLMGVVMILLNSQFLSNVLTLMDFKVTENGCHQNLVKLIGYCLEDEQQPLLYEFMHKGSFEDHLFTNDVQLKPLLWTLCVNVPLDAAKELAFLHGNPVKVIYRDIKAFKILLGSQGTVQREKQAMVLQVSWVQLAMKLL</sequence>
<keyword evidence="3" id="KW-0732">Signal</keyword>
<name>A0A8S9J7T9_BRACR</name>
<reference evidence="5" key="1">
    <citation type="submission" date="2019-12" db="EMBL/GenBank/DDBJ databases">
        <title>Genome sequencing and annotation of Brassica cretica.</title>
        <authorList>
            <person name="Studholme D.J."/>
            <person name="Sarris P.F."/>
        </authorList>
    </citation>
    <scope>NUCLEOTIDE SEQUENCE</scope>
    <source>
        <strain evidence="5">PFS-001/15</strain>
        <tissue evidence="5">Leaf</tissue>
    </source>
</reference>
<dbReference type="InterPro" id="IPR011009">
    <property type="entry name" value="Kinase-like_dom_sf"/>
</dbReference>
<evidence type="ECO:0000313" key="5">
    <source>
        <dbReference type="EMBL" id="KAF2577593.1"/>
    </source>
</evidence>
<dbReference type="SUPFAM" id="SSF56112">
    <property type="entry name" value="Protein kinase-like (PK-like)"/>
    <property type="match status" value="1"/>
</dbReference>
<dbReference type="InterPro" id="IPR001245">
    <property type="entry name" value="Ser-Thr/Tyr_kinase_cat_dom"/>
</dbReference>
<accession>A0A8S9J7T9</accession>
<dbReference type="InterPro" id="IPR000719">
    <property type="entry name" value="Prot_kinase_dom"/>
</dbReference>
<dbReference type="PANTHER" id="PTHR45621">
    <property type="entry name" value="OS01G0588500 PROTEIN-RELATED"/>
    <property type="match status" value="1"/>
</dbReference>
<feature type="domain" description="Protein kinase" evidence="4">
    <location>
        <begin position="49"/>
        <end position="240"/>
    </location>
</feature>
<dbReference type="EMBL" id="QGKW02001660">
    <property type="protein sequence ID" value="KAF2577593.1"/>
    <property type="molecule type" value="Genomic_DNA"/>
</dbReference>
<dbReference type="Proteomes" id="UP000712281">
    <property type="component" value="Unassembled WGS sequence"/>
</dbReference>
<feature type="signal peptide" evidence="3">
    <location>
        <begin position="1"/>
        <end position="20"/>
    </location>
</feature>
<proteinExistence type="predicted"/>
<feature type="chain" id="PRO_5035902370" description="Protein kinase domain-containing protein" evidence="3">
    <location>
        <begin position="21"/>
        <end position="240"/>
    </location>
</feature>
<evidence type="ECO:0000256" key="2">
    <source>
        <dbReference type="ARBA" id="ARBA00022475"/>
    </source>
</evidence>
<feature type="non-terminal residue" evidence="5">
    <location>
        <position position="1"/>
    </location>
</feature>
<dbReference type="GO" id="GO:0005524">
    <property type="term" value="F:ATP binding"/>
    <property type="evidence" value="ECO:0007669"/>
    <property type="project" value="InterPro"/>
</dbReference>
<dbReference type="AlphaFoldDB" id="A0A8S9J7T9"/>
<evidence type="ECO:0000313" key="6">
    <source>
        <dbReference type="Proteomes" id="UP000712281"/>
    </source>
</evidence>
<comment type="subcellular location">
    <subcellularLocation>
        <location evidence="1">Cell membrane</location>
    </subcellularLocation>
</comment>
<comment type="caution">
    <text evidence="5">The sequence shown here is derived from an EMBL/GenBank/DDBJ whole genome shotgun (WGS) entry which is preliminary data.</text>
</comment>
<keyword evidence="2" id="KW-1003">Cell membrane</keyword>
<dbReference type="Gene3D" id="1.10.510.10">
    <property type="entry name" value="Transferase(Phosphotransferase) domain 1"/>
    <property type="match status" value="1"/>
</dbReference>
<protein>
    <recommendedName>
        <fullName evidence="4">Protein kinase domain-containing protein</fullName>
    </recommendedName>
</protein>
<dbReference type="InterPro" id="IPR050823">
    <property type="entry name" value="Plant_Ser_Thr_Prot_Kinase"/>
</dbReference>